<name>A0A5M9I148_9FIRM</name>
<dbReference type="RefSeq" id="WP_087152460.1">
    <property type="nucleotide sequence ID" value="NZ_VMSO01000002.1"/>
</dbReference>
<evidence type="ECO:0000313" key="3">
    <source>
        <dbReference type="Proteomes" id="UP000322025"/>
    </source>
</evidence>
<keyword evidence="1" id="KW-0812">Transmembrane</keyword>
<feature type="transmembrane region" description="Helical" evidence="1">
    <location>
        <begin position="7"/>
        <end position="25"/>
    </location>
</feature>
<keyword evidence="1" id="KW-1133">Transmembrane helix</keyword>
<gene>
    <name evidence="2" type="ORF">FNY66_03115</name>
</gene>
<keyword evidence="3" id="KW-1185">Reference proteome</keyword>
<evidence type="ECO:0000256" key="1">
    <source>
        <dbReference type="SAM" id="Phobius"/>
    </source>
</evidence>
<feature type="transmembrane region" description="Helical" evidence="1">
    <location>
        <begin position="37"/>
        <end position="58"/>
    </location>
</feature>
<dbReference type="AlphaFoldDB" id="A0A5M9I148"/>
<evidence type="ECO:0000313" key="2">
    <source>
        <dbReference type="EMBL" id="KAA8502633.1"/>
    </source>
</evidence>
<organism evidence="2 3">
    <name type="scientific">Mediterraneibacter catenae</name>
    <dbReference type="NCBI Taxonomy" id="2594882"/>
    <lineage>
        <taxon>Bacteria</taxon>
        <taxon>Bacillati</taxon>
        <taxon>Bacillota</taxon>
        <taxon>Clostridia</taxon>
        <taxon>Lachnospirales</taxon>
        <taxon>Lachnospiraceae</taxon>
        <taxon>Mediterraneibacter</taxon>
    </lineage>
</organism>
<dbReference type="Proteomes" id="UP000322025">
    <property type="component" value="Unassembled WGS sequence"/>
</dbReference>
<dbReference type="EMBL" id="VMSO01000002">
    <property type="protein sequence ID" value="KAA8502633.1"/>
    <property type="molecule type" value="Genomic_DNA"/>
</dbReference>
<sequence length="62" mass="7190">MTKKTSRIVAVIMLIIAIIFFVVALNNPQASFPWNNIITYILYGTYIIIMIILFIAPFKRKK</sequence>
<keyword evidence="1" id="KW-0472">Membrane</keyword>
<comment type="caution">
    <text evidence="2">The sequence shown here is derived from an EMBL/GenBank/DDBJ whole genome shotgun (WGS) entry which is preliminary data.</text>
</comment>
<reference evidence="2" key="1">
    <citation type="submission" date="2019-07" db="EMBL/GenBank/DDBJ databases">
        <authorList>
            <person name="Wongkuna S."/>
            <person name="Scaria J."/>
        </authorList>
    </citation>
    <scope>NUCLEOTIDE SEQUENCE [LARGE SCALE GENOMIC DNA]</scope>
    <source>
        <strain evidence="2">SW178</strain>
    </source>
</reference>
<protein>
    <submittedName>
        <fullName evidence="2">Uncharacterized protein</fullName>
    </submittedName>
</protein>
<proteinExistence type="predicted"/>
<accession>A0A5M9I148</accession>